<dbReference type="Proteomes" id="UP000085678">
    <property type="component" value="Unplaced"/>
</dbReference>
<dbReference type="InParanoid" id="A0A1S3JAI3"/>
<feature type="compositionally biased region" description="Basic and acidic residues" evidence="3">
    <location>
        <begin position="336"/>
        <end position="360"/>
    </location>
</feature>
<dbReference type="OrthoDB" id="60433at2759"/>
<evidence type="ECO:0000256" key="3">
    <source>
        <dbReference type="SAM" id="MobiDB-lite"/>
    </source>
</evidence>
<sequence>MEPGGFCLQSVRDFMLQKNGKVKNHQLVAQFKHYLNDPVEKGVNRDKFKDYVNTLATIKLDDNGEKVLVLKKKYREGGSAAGQLSTPTHTGSTPSSSTYPYGGSASPTTPTTPGAPGTPYSPLIPPAYDSYMSPGVDPTRGMYAESSVAYPHTQSPDLPVSSGGGYRNQYQEPLSNVYPTSYNQRPMDRGYQDDYRDVPGSGYQDPYRRGSSGGGYQEPYRHSPRDDFKEPGTRGYQDQYKESPRSAAYQDDYRQSPGNGFQDPYRRGSNSSGGFQESYGQMPRNDFQEVYRHSPAELPLPDQTRRGSYQDNQYQQSPQRRGFEEQDGGGQVPKRLYNDPYRRSPDRGMEAPRRGSEDVYRQSPDVPVEGRRAGFQEGYRNSPERSVEVVEKAQEGPKKETTEEAQGPNKAGEVTEEKEVMSVKERAKHLNKIQSETELQRVQLRKRDPKPKAAHDDDDSSTASVTLTDVEREWMMLSSKCDYHPMAKILLTNPQLAKKPDFTNVSTLIWNTY</sequence>
<keyword evidence="5" id="KW-1185">Reference proteome</keyword>
<protein>
    <submittedName>
        <fullName evidence="6">Uncharacterized protein LOC106171560</fullName>
    </submittedName>
</protein>
<feature type="compositionally biased region" description="Polar residues" evidence="3">
    <location>
        <begin position="306"/>
        <end position="319"/>
    </location>
</feature>
<proteinExistence type="predicted"/>
<feature type="region of interest" description="Disordered" evidence="3">
    <location>
        <begin position="153"/>
        <end position="465"/>
    </location>
</feature>
<keyword evidence="2" id="KW-0040">ANK repeat</keyword>
<dbReference type="AlphaFoldDB" id="A0A1S3JAI3"/>
<feature type="domain" description="SOWAHA-C winged helix-turn-helix" evidence="4">
    <location>
        <begin position="9"/>
        <end position="77"/>
    </location>
</feature>
<name>A0A1S3JAI3_LINAN</name>
<dbReference type="STRING" id="7574.A0A1S3JAI3"/>
<accession>A0A1S3JAI3</accession>
<evidence type="ECO:0000256" key="1">
    <source>
        <dbReference type="ARBA" id="ARBA00022737"/>
    </source>
</evidence>
<dbReference type="PANTHER" id="PTHR14491">
    <property type="entry name" value="SOSONDOWAH, ISOFORM G"/>
    <property type="match status" value="1"/>
</dbReference>
<feature type="compositionally biased region" description="Basic and acidic residues" evidence="3">
    <location>
        <begin position="286"/>
        <end position="295"/>
    </location>
</feature>
<feature type="compositionally biased region" description="Polar residues" evidence="3">
    <location>
        <begin position="268"/>
        <end position="279"/>
    </location>
</feature>
<evidence type="ECO:0000259" key="4">
    <source>
        <dbReference type="Pfam" id="PF25877"/>
    </source>
</evidence>
<dbReference type="KEGG" id="lak:106171560"/>
<keyword evidence="1" id="KW-0677">Repeat</keyword>
<dbReference type="GeneID" id="106171560"/>
<gene>
    <name evidence="6" type="primary">LOC106171560</name>
</gene>
<evidence type="ECO:0000313" key="6">
    <source>
        <dbReference type="RefSeq" id="XP_013407415.1"/>
    </source>
</evidence>
<reference evidence="6" key="1">
    <citation type="submission" date="2025-08" db="UniProtKB">
        <authorList>
            <consortium name="RefSeq"/>
        </authorList>
    </citation>
    <scope>IDENTIFICATION</scope>
    <source>
        <tissue evidence="6">Gonads</tissue>
    </source>
</reference>
<dbReference type="PANTHER" id="PTHR14491:SF7">
    <property type="entry name" value="SOSONDOWAH, ISOFORM G"/>
    <property type="match status" value="1"/>
</dbReference>
<feature type="compositionally biased region" description="Basic and acidic residues" evidence="3">
    <location>
        <begin position="382"/>
        <end position="402"/>
    </location>
</feature>
<dbReference type="Pfam" id="PF25877">
    <property type="entry name" value="WHD_SOWAH"/>
    <property type="match status" value="1"/>
</dbReference>
<feature type="compositionally biased region" description="Polar residues" evidence="3">
    <location>
        <begin position="168"/>
        <end position="184"/>
    </location>
</feature>
<feature type="compositionally biased region" description="Basic and acidic residues" evidence="3">
    <location>
        <begin position="413"/>
        <end position="425"/>
    </location>
</feature>
<dbReference type="RefSeq" id="XP_013407415.1">
    <property type="nucleotide sequence ID" value="XM_013551961.2"/>
</dbReference>
<evidence type="ECO:0000313" key="5">
    <source>
        <dbReference type="Proteomes" id="UP000085678"/>
    </source>
</evidence>
<evidence type="ECO:0000256" key="2">
    <source>
        <dbReference type="ARBA" id="ARBA00023043"/>
    </source>
</evidence>
<organism evidence="5 6">
    <name type="scientific">Lingula anatina</name>
    <name type="common">Brachiopod</name>
    <name type="synonym">Lingula unguis</name>
    <dbReference type="NCBI Taxonomy" id="7574"/>
    <lineage>
        <taxon>Eukaryota</taxon>
        <taxon>Metazoa</taxon>
        <taxon>Spiralia</taxon>
        <taxon>Lophotrochozoa</taxon>
        <taxon>Brachiopoda</taxon>
        <taxon>Linguliformea</taxon>
        <taxon>Lingulata</taxon>
        <taxon>Lingulida</taxon>
        <taxon>Linguloidea</taxon>
        <taxon>Lingulidae</taxon>
        <taxon>Lingula</taxon>
    </lineage>
</organism>
<feature type="region of interest" description="Disordered" evidence="3">
    <location>
        <begin position="77"/>
        <end position="122"/>
    </location>
</feature>
<feature type="compositionally biased region" description="Basic and acidic residues" evidence="3">
    <location>
        <begin position="186"/>
        <end position="197"/>
    </location>
</feature>
<feature type="compositionally biased region" description="Low complexity" evidence="3">
    <location>
        <begin position="85"/>
        <end position="121"/>
    </location>
</feature>
<feature type="compositionally biased region" description="Basic and acidic residues" evidence="3">
    <location>
        <begin position="219"/>
        <end position="232"/>
    </location>
</feature>
<dbReference type="InterPro" id="IPR058889">
    <property type="entry name" value="WHD_SOWAHA-C"/>
</dbReference>